<reference evidence="12" key="1">
    <citation type="journal article" date="2013" name="Genome Res.">
        <title>A second-generation assembly of the Drosophila simulans genome provides new insights into patterns of lineage-specific divergence.</title>
        <authorList>
            <person name="Hu T.T."/>
            <person name="Eisen M.B."/>
            <person name="Thornton K.R."/>
            <person name="Andolfatto P."/>
        </authorList>
    </citation>
    <scope>NUCLEOTIDE SEQUENCE [LARGE SCALE GENOMIC DNA]</scope>
    <source>
        <strain evidence="12">W501</strain>
    </source>
</reference>
<dbReference type="GO" id="GO:0010804">
    <property type="term" value="P:negative regulation of tumor necrosis factor-mediated signaling pathway"/>
    <property type="evidence" value="ECO:0007669"/>
    <property type="project" value="EnsemblMetazoa"/>
</dbReference>
<feature type="transmembrane region" description="Helical" evidence="11">
    <location>
        <begin position="81"/>
        <end position="104"/>
    </location>
</feature>
<reference evidence="12" key="2">
    <citation type="submission" date="2014-06" db="EMBL/GenBank/DDBJ databases">
        <authorList>
            <person name="Hu T."/>
            <person name="Eisen M.B."/>
            <person name="Thornton K.R."/>
            <person name="Andolfatto P."/>
        </authorList>
    </citation>
    <scope>NUCLEOTIDE SEQUENCE</scope>
    <source>
        <strain evidence="12">W501</strain>
    </source>
</reference>
<evidence type="ECO:0000256" key="9">
    <source>
        <dbReference type="ARBA" id="ARBA00023136"/>
    </source>
</evidence>
<organism evidence="12">
    <name type="scientific">Drosophila simulans</name>
    <name type="common">Fruit fly</name>
    <dbReference type="NCBI Taxonomy" id="7240"/>
    <lineage>
        <taxon>Eukaryota</taxon>
        <taxon>Metazoa</taxon>
        <taxon>Ecdysozoa</taxon>
        <taxon>Arthropoda</taxon>
        <taxon>Hexapoda</taxon>
        <taxon>Insecta</taxon>
        <taxon>Pterygota</taxon>
        <taxon>Neoptera</taxon>
        <taxon>Endopterygota</taxon>
        <taxon>Diptera</taxon>
        <taxon>Brachycera</taxon>
        <taxon>Muscomorpha</taxon>
        <taxon>Ephydroidea</taxon>
        <taxon>Drosophilidae</taxon>
        <taxon>Drosophila</taxon>
        <taxon>Sophophora</taxon>
    </lineage>
</organism>
<dbReference type="OrthoDB" id="20028at2759"/>
<evidence type="ECO:0000256" key="6">
    <source>
        <dbReference type="ARBA" id="ARBA00022692"/>
    </source>
</evidence>
<evidence type="ECO:0000256" key="2">
    <source>
        <dbReference type="ARBA" id="ARBA00004922"/>
    </source>
</evidence>
<dbReference type="Proteomes" id="UP000035880">
    <property type="component" value="Chromosome 2R"/>
</dbReference>
<evidence type="ECO:0000256" key="11">
    <source>
        <dbReference type="SAM" id="Phobius"/>
    </source>
</evidence>
<keyword evidence="8 11" id="KW-1133">Transmembrane helix</keyword>
<keyword evidence="7" id="KW-0256">Endoplasmic reticulum</keyword>
<comment type="pathway">
    <text evidence="2">Protein modification; protein glycosylation.</text>
</comment>
<comment type="catalytic activity">
    <reaction evidence="10">
        <text>an alpha-D-Man-(1-&gt;2)-alpha-D-Man-(1-&gt;2)-alpha-D-Man-(1-&gt;3)-[alpha-D-Man-(1-&gt;6)]-beta-D-Man-(1-&gt;4)-beta-D-GlcNAc-(1-&gt;4)-alpha-D-GlcNAc-diphospho-di-trans,poly-cis-dolichol + a di-trans,poly-cis-dolichyl beta-D-mannosyl phosphate = an alpha-D-Man-(1-&gt;2)-alpha-D-Man-(1-&gt;2)-alpha-D-Man-(1-&gt;3)-[alpha-D-Man-(1-&gt;3)-alpha-D-Man-(1-&gt;6)]-beta-D-Man-(1-&gt;4)-beta-D-GlcNAc-(1-&gt;4)-alpha-D-GlcNAc-diphospho-di-trans,poly-cis-dolichol + a di-trans,poly-cis-dolichyl phosphate + H(+)</text>
        <dbReference type="Rhea" id="RHEA:29527"/>
        <dbReference type="Rhea" id="RHEA-COMP:19498"/>
        <dbReference type="Rhea" id="RHEA-COMP:19501"/>
        <dbReference type="Rhea" id="RHEA-COMP:19516"/>
        <dbReference type="Rhea" id="RHEA-COMP:19517"/>
        <dbReference type="ChEBI" id="CHEBI:15378"/>
        <dbReference type="ChEBI" id="CHEBI:57683"/>
        <dbReference type="ChEBI" id="CHEBI:58211"/>
        <dbReference type="ChEBI" id="CHEBI:132515"/>
        <dbReference type="ChEBI" id="CHEBI:132516"/>
        <dbReference type="EC" id="2.4.1.258"/>
    </reaction>
    <physiologicalReaction direction="left-to-right" evidence="10">
        <dbReference type="Rhea" id="RHEA:29528"/>
    </physiologicalReaction>
</comment>
<evidence type="ECO:0000256" key="10">
    <source>
        <dbReference type="ARBA" id="ARBA00049506"/>
    </source>
</evidence>
<gene>
    <name evidence="12" type="primary">Dsim\GD25022</name>
    <name evidence="12" type="ORF">Dsimw501_GD25022</name>
</gene>
<evidence type="ECO:0000313" key="12">
    <source>
        <dbReference type="EMBL" id="KMY96095.1"/>
    </source>
</evidence>
<evidence type="ECO:0000256" key="5">
    <source>
        <dbReference type="ARBA" id="ARBA00022679"/>
    </source>
</evidence>
<dbReference type="GO" id="GO:0005789">
    <property type="term" value="C:endoplasmic reticulum membrane"/>
    <property type="evidence" value="ECO:0007669"/>
    <property type="project" value="UniProtKB-SubCell"/>
</dbReference>
<evidence type="ECO:0000256" key="7">
    <source>
        <dbReference type="ARBA" id="ARBA00022824"/>
    </source>
</evidence>
<name>A0A0J9U9H0_DROSI</name>
<dbReference type="InterPro" id="IPR007873">
    <property type="entry name" value="Glycosyltransferase_ALG3"/>
</dbReference>
<reference evidence="12" key="3">
    <citation type="submission" date="2015-04" db="EMBL/GenBank/DDBJ databases">
        <authorList>
            <consortium name="FlyBase"/>
        </authorList>
    </citation>
    <scope>NUCLEOTIDE SEQUENCE</scope>
    <source>
        <strain evidence="12">W501</strain>
    </source>
</reference>
<dbReference type="GO" id="GO:0018279">
    <property type="term" value="P:protein N-linked glycosylation via asparagine"/>
    <property type="evidence" value="ECO:0007669"/>
    <property type="project" value="EnsemblMetazoa"/>
</dbReference>
<comment type="subcellular location">
    <subcellularLocation>
        <location evidence="1">Endoplasmic reticulum membrane</location>
        <topology evidence="1">Multi-pass membrane protein</topology>
    </subcellularLocation>
</comment>
<dbReference type="EC" id="2.4.1.258" evidence="3"/>
<evidence type="ECO:0000256" key="1">
    <source>
        <dbReference type="ARBA" id="ARBA00004477"/>
    </source>
</evidence>
<dbReference type="AlphaFoldDB" id="A0A0J9U9H0"/>
<evidence type="ECO:0000256" key="3">
    <source>
        <dbReference type="ARBA" id="ARBA00011964"/>
    </source>
</evidence>
<dbReference type="Pfam" id="PF05208">
    <property type="entry name" value="ALG3"/>
    <property type="match status" value="1"/>
</dbReference>
<keyword evidence="5 12" id="KW-0808">Transferase</keyword>
<evidence type="ECO:0000256" key="8">
    <source>
        <dbReference type="ARBA" id="ARBA00022989"/>
    </source>
</evidence>
<protein>
    <recommendedName>
        <fullName evidence="3">dolichyl-P-Man:Man5GlcNAc2-PP-dolichol alpha-1,3-mannosyltransferase</fullName>
        <ecNumber evidence="3">2.4.1.258</ecNumber>
    </recommendedName>
</protein>
<evidence type="ECO:0000256" key="4">
    <source>
        <dbReference type="ARBA" id="ARBA00022676"/>
    </source>
</evidence>
<keyword evidence="4 12" id="KW-0328">Glycosyltransferase</keyword>
<dbReference type="PANTHER" id="PTHR12646:SF0">
    <property type="entry name" value="DOL-P-MAN:MAN(5)GLCNAC(2)-PP-DOL ALPHA-1,3-MANNOSYLTRANSFERASE"/>
    <property type="match status" value="1"/>
</dbReference>
<dbReference type="GO" id="GO:0052925">
    <property type="term" value="F:dol-P-Man:Man(5)GlcNAc(2)-PP-Dol alpha-1,3-mannosyltransferase activity"/>
    <property type="evidence" value="ECO:0007669"/>
    <property type="project" value="UniProtKB-EC"/>
</dbReference>
<accession>A0A0J9U9H0</accession>
<dbReference type="PANTHER" id="PTHR12646">
    <property type="entry name" value="NOT56 - RELATED"/>
    <property type="match status" value="1"/>
</dbReference>
<sequence length="297" mass="34287">MNILLFAPALLLFYLANLGLLRTILQLAVCGVVQLLLGAPFLLTHPVEYLRGSFDLGRIFEHKWTVNYRFLSRDLFENRSFHVSLLGLHLLLLLAFAKPIWTFFQSYVRLRRIEDQLQPQIAQQNLELKKRPKKVEKDKDKDQKKFTSEQQSFLKAFEKSLQKASGGKATAAPAQAEPERYGIHFDRCTQLALLPFFLCNLVGVACSRSLHYQFYVWYFHSLPYLAWSTPYSLGVRCLILGLIEYCWNTYPSTNFSSAALHFTHVVLLAGVAKQLVQTMRINNAAKREQQEQQKKLQ</sequence>
<dbReference type="EMBL" id="CM002911">
    <property type="protein sequence ID" value="KMY96095.1"/>
    <property type="molecule type" value="Genomic_DNA"/>
</dbReference>
<proteinExistence type="predicted"/>
<dbReference type="Bgee" id="FBgn0196334">
    <property type="expression patterns" value="Expressed in embryo and 3 other cell types or tissues"/>
</dbReference>
<keyword evidence="6 11" id="KW-0812">Transmembrane</keyword>
<keyword evidence="9 11" id="KW-0472">Membrane</keyword>